<dbReference type="InterPro" id="IPR036388">
    <property type="entry name" value="WH-like_DNA-bd_sf"/>
</dbReference>
<sequence>MDKDIIISADAVSMFCRLQMNMKRDIPIRPSEMGVLIFTKTQEAQVTPLMISNFFRIAKPSVTAMVNTLITKGYLVKTKSLTDGRSYTVSASEKGIELVEETYNEYFKTMELLKQGLGSEDFCRFIELIQKANKILGEKKEL</sequence>
<dbReference type="PANTHER" id="PTHR33164">
    <property type="entry name" value="TRANSCRIPTIONAL REGULATOR, MARR FAMILY"/>
    <property type="match status" value="1"/>
</dbReference>
<dbReference type="Proteomes" id="UP000580568">
    <property type="component" value="Unassembled WGS sequence"/>
</dbReference>
<dbReference type="Pfam" id="PF12802">
    <property type="entry name" value="MarR_2"/>
    <property type="match status" value="1"/>
</dbReference>
<evidence type="ECO:0000313" key="2">
    <source>
        <dbReference type="EMBL" id="GFP75837.1"/>
    </source>
</evidence>
<comment type="caution">
    <text evidence="2">The sequence shown here is derived from an EMBL/GenBank/DDBJ whole genome shotgun (WGS) entry which is preliminary data.</text>
</comment>
<keyword evidence="3" id="KW-1185">Reference proteome</keyword>
<dbReference type="GO" id="GO:0003700">
    <property type="term" value="F:DNA-binding transcription factor activity"/>
    <property type="evidence" value="ECO:0007669"/>
    <property type="project" value="InterPro"/>
</dbReference>
<gene>
    <name evidence="2" type="ORF">bsdtw1_01929</name>
</gene>
<dbReference type="AlphaFoldDB" id="A0A6V8SF63"/>
<dbReference type="SUPFAM" id="SSF46785">
    <property type="entry name" value="Winged helix' DNA-binding domain"/>
    <property type="match status" value="1"/>
</dbReference>
<dbReference type="InterPro" id="IPR000835">
    <property type="entry name" value="HTH_MarR-typ"/>
</dbReference>
<dbReference type="EMBL" id="BLZR01000001">
    <property type="protein sequence ID" value="GFP75837.1"/>
    <property type="molecule type" value="Genomic_DNA"/>
</dbReference>
<feature type="domain" description="HTH marR-type" evidence="1">
    <location>
        <begin position="1"/>
        <end position="134"/>
    </location>
</feature>
<reference evidence="2 3" key="1">
    <citation type="submission" date="2020-07" db="EMBL/GenBank/DDBJ databases">
        <title>A new beta-1,3-glucan-decomposing anaerobic bacterium isolated from anoxic soil subjected to biological soil disinfestation.</title>
        <authorList>
            <person name="Ueki A."/>
            <person name="Tonouchi A."/>
        </authorList>
    </citation>
    <scope>NUCLEOTIDE SEQUENCE [LARGE SCALE GENOMIC DNA]</scope>
    <source>
        <strain evidence="2 3">TW1</strain>
    </source>
</reference>
<protein>
    <recommendedName>
        <fullName evidence="1">HTH marR-type domain-containing protein</fullName>
    </recommendedName>
</protein>
<proteinExistence type="predicted"/>
<dbReference type="PANTHER" id="PTHR33164:SF102">
    <property type="entry name" value="TRANSCRIPTIONAL REGULATORY PROTEIN"/>
    <property type="match status" value="1"/>
</dbReference>
<evidence type="ECO:0000259" key="1">
    <source>
        <dbReference type="PROSITE" id="PS50995"/>
    </source>
</evidence>
<name>A0A6V8SF63_9CLOT</name>
<dbReference type="RefSeq" id="WP_183277308.1">
    <property type="nucleotide sequence ID" value="NZ_BLZR01000001.1"/>
</dbReference>
<accession>A0A6V8SF63</accession>
<organism evidence="2 3">
    <name type="scientific">Clostridium fungisolvens</name>
    <dbReference type="NCBI Taxonomy" id="1604897"/>
    <lineage>
        <taxon>Bacteria</taxon>
        <taxon>Bacillati</taxon>
        <taxon>Bacillota</taxon>
        <taxon>Clostridia</taxon>
        <taxon>Eubacteriales</taxon>
        <taxon>Clostridiaceae</taxon>
        <taxon>Clostridium</taxon>
    </lineage>
</organism>
<evidence type="ECO:0000313" key="3">
    <source>
        <dbReference type="Proteomes" id="UP000580568"/>
    </source>
</evidence>
<dbReference type="SMART" id="SM00347">
    <property type="entry name" value="HTH_MARR"/>
    <property type="match status" value="1"/>
</dbReference>
<dbReference type="InterPro" id="IPR036390">
    <property type="entry name" value="WH_DNA-bd_sf"/>
</dbReference>
<dbReference type="GO" id="GO:0006950">
    <property type="term" value="P:response to stress"/>
    <property type="evidence" value="ECO:0007669"/>
    <property type="project" value="TreeGrafter"/>
</dbReference>
<dbReference type="Gene3D" id="1.10.10.10">
    <property type="entry name" value="Winged helix-like DNA-binding domain superfamily/Winged helix DNA-binding domain"/>
    <property type="match status" value="1"/>
</dbReference>
<dbReference type="InterPro" id="IPR039422">
    <property type="entry name" value="MarR/SlyA-like"/>
</dbReference>
<dbReference type="PROSITE" id="PS50995">
    <property type="entry name" value="HTH_MARR_2"/>
    <property type="match status" value="1"/>
</dbReference>